<dbReference type="GO" id="GO:0016020">
    <property type="term" value="C:membrane"/>
    <property type="evidence" value="ECO:0007669"/>
    <property type="project" value="TreeGrafter"/>
</dbReference>
<dbReference type="RefSeq" id="WP_157721397.1">
    <property type="nucleotide sequence ID" value="NZ_CP018835.1"/>
</dbReference>
<dbReference type="EMBL" id="CP018835">
    <property type="protein sequence ID" value="ASA56557.1"/>
    <property type="molecule type" value="Genomic_DNA"/>
</dbReference>
<dbReference type="PANTHER" id="PTHR43798">
    <property type="entry name" value="MONOACYLGLYCEROL LIPASE"/>
    <property type="match status" value="1"/>
</dbReference>
<sequence length="266" mass="29404">MKKQLNLASCKCSYTIYGNQERLGKNSTPLILLHGTNSDGEASYGKIHPYFSKDRVVIIPDYAGCGDSSLPETELSVELLVDQILAIFADSGYEKFDVVGHSLGAVVAAVLASGHPQYINKLVLSAPWCNSNDARHQLIFNTWKELEESNSKLSMSFALSHVLSPSFLAKMDHHVVQAICHSKSAPETNRRIQLGMEVDIISELEGITSETLVIGLKFDTLIPTNMVQDVARLINNSQYREVNSGHAVQIENPSDWVEEINQFISN</sequence>
<dbReference type="Pfam" id="PF00561">
    <property type="entry name" value="Abhydrolase_1"/>
    <property type="match status" value="1"/>
</dbReference>
<dbReference type="PANTHER" id="PTHR43798:SF5">
    <property type="entry name" value="MONOACYLGLYCEROL LIPASE ABHD6"/>
    <property type="match status" value="1"/>
</dbReference>
<reference evidence="2 3" key="1">
    <citation type="submission" date="2016-12" db="EMBL/GenBank/DDBJ databases">
        <authorList>
            <person name="Song W.-J."/>
            <person name="Kurnit D.M."/>
        </authorList>
    </citation>
    <scope>NUCLEOTIDE SEQUENCE [LARGE SCALE GENOMIC DNA]</scope>
    <source>
        <strain evidence="2 3">ATCC 43942</strain>
    </source>
</reference>
<dbReference type="Proteomes" id="UP000196708">
    <property type="component" value="Chromosome 1"/>
</dbReference>
<dbReference type="GO" id="GO:0047372">
    <property type="term" value="F:monoacylglycerol lipase activity"/>
    <property type="evidence" value="ECO:0007669"/>
    <property type="project" value="TreeGrafter"/>
</dbReference>
<dbReference type="OrthoDB" id="9780765at2"/>
<evidence type="ECO:0000259" key="1">
    <source>
        <dbReference type="Pfam" id="PF00561"/>
    </source>
</evidence>
<dbReference type="SUPFAM" id="SSF53474">
    <property type="entry name" value="alpha/beta-Hydrolases"/>
    <property type="match status" value="1"/>
</dbReference>
<dbReference type="Gene3D" id="3.40.50.1820">
    <property type="entry name" value="alpha/beta hydrolase"/>
    <property type="match status" value="1"/>
</dbReference>
<proteinExistence type="predicted"/>
<organism evidence="2 3">
    <name type="scientific">Vibrio gazogenes</name>
    <dbReference type="NCBI Taxonomy" id="687"/>
    <lineage>
        <taxon>Bacteria</taxon>
        <taxon>Pseudomonadati</taxon>
        <taxon>Pseudomonadota</taxon>
        <taxon>Gammaproteobacteria</taxon>
        <taxon>Vibrionales</taxon>
        <taxon>Vibrionaceae</taxon>
        <taxon>Vibrio</taxon>
    </lineage>
</organism>
<dbReference type="AlphaFoldDB" id="A0A1Z2SHJ7"/>
<dbReference type="GO" id="GO:0046464">
    <property type="term" value="P:acylglycerol catabolic process"/>
    <property type="evidence" value="ECO:0007669"/>
    <property type="project" value="TreeGrafter"/>
</dbReference>
<dbReference type="PRINTS" id="PR00111">
    <property type="entry name" value="ABHYDROLASE"/>
</dbReference>
<name>A0A1Z2SHJ7_VIBGA</name>
<dbReference type="InterPro" id="IPR029058">
    <property type="entry name" value="AB_hydrolase_fold"/>
</dbReference>
<evidence type="ECO:0000313" key="3">
    <source>
        <dbReference type="Proteomes" id="UP000196708"/>
    </source>
</evidence>
<dbReference type="KEGG" id="vga:BSQ33_13225"/>
<dbReference type="InterPro" id="IPR050266">
    <property type="entry name" value="AB_hydrolase_sf"/>
</dbReference>
<evidence type="ECO:0000313" key="2">
    <source>
        <dbReference type="EMBL" id="ASA56557.1"/>
    </source>
</evidence>
<feature type="domain" description="AB hydrolase-1" evidence="1">
    <location>
        <begin position="29"/>
        <end position="132"/>
    </location>
</feature>
<accession>A0A1Z2SHJ7</accession>
<gene>
    <name evidence="2" type="ORF">BSQ33_13225</name>
</gene>
<protein>
    <recommendedName>
        <fullName evidence="1">AB hydrolase-1 domain-containing protein</fullName>
    </recommendedName>
</protein>
<dbReference type="InterPro" id="IPR000073">
    <property type="entry name" value="AB_hydrolase_1"/>
</dbReference>